<evidence type="ECO:0000256" key="6">
    <source>
        <dbReference type="SAM" id="Coils"/>
    </source>
</evidence>
<keyword evidence="6" id="KW-0175">Coiled coil</keyword>
<name>G5GNY7_9FIRM</name>
<dbReference type="EMBL" id="ACZM01000007">
    <property type="protein sequence ID" value="EHG21374.1"/>
    <property type="molecule type" value="Genomic_DNA"/>
</dbReference>
<protein>
    <recommendedName>
        <fullName evidence="7">Dynamin N-terminal domain-containing protein</fullName>
    </recommendedName>
</protein>
<dbReference type="GO" id="GO:0005525">
    <property type="term" value="F:GTP binding"/>
    <property type="evidence" value="ECO:0007669"/>
    <property type="project" value="UniProtKB-KW"/>
</dbReference>
<evidence type="ECO:0000313" key="8">
    <source>
        <dbReference type="EMBL" id="EHG21374.1"/>
    </source>
</evidence>
<reference evidence="8 9" key="1">
    <citation type="submission" date="2011-08" db="EMBL/GenBank/DDBJ databases">
        <title>The Genome Sequence of Selenomonas infelix ATCC 43532.</title>
        <authorList>
            <consortium name="The Broad Institute Genome Sequencing Platform"/>
            <person name="Earl A."/>
            <person name="Ward D."/>
            <person name="Feldgarden M."/>
            <person name="Gevers D."/>
            <person name="Izard J."/>
            <person name="Blanton J.M."/>
            <person name="Baranova O.V."/>
            <person name="Dewhirst F.E."/>
            <person name="Young S.K."/>
            <person name="Zeng Q."/>
            <person name="Gargeya S."/>
            <person name="Fitzgerald M."/>
            <person name="Haas B."/>
            <person name="Abouelleil A."/>
            <person name="Alvarado L."/>
            <person name="Arachchi H.M."/>
            <person name="Berlin A."/>
            <person name="Brown A."/>
            <person name="Chapman S.B."/>
            <person name="Chen Z."/>
            <person name="Dunbar C."/>
            <person name="Freedman E."/>
            <person name="Gearin G."/>
            <person name="Gellesch M."/>
            <person name="Goldberg J."/>
            <person name="Griggs A."/>
            <person name="Gujja S."/>
            <person name="Heiman D."/>
            <person name="Howarth C."/>
            <person name="Larson L."/>
            <person name="Lui A."/>
            <person name="MacDonald P.J.P."/>
            <person name="Montmayeur A."/>
            <person name="Murphy C."/>
            <person name="Neiman D."/>
            <person name="Pearson M."/>
            <person name="Priest M."/>
            <person name="Roberts A."/>
            <person name="Saif S."/>
            <person name="Shea T."/>
            <person name="Shenoy N."/>
            <person name="Sisk P."/>
            <person name="Stolte C."/>
            <person name="Sykes S."/>
            <person name="Wortman J."/>
            <person name="Nusbaum C."/>
            <person name="Birren B."/>
        </authorList>
    </citation>
    <scope>NUCLEOTIDE SEQUENCE [LARGE SCALE GENOMIC DNA]</scope>
    <source>
        <strain evidence="8 9">ATCC 43532</strain>
    </source>
</reference>
<dbReference type="SUPFAM" id="SSF52540">
    <property type="entry name" value="P-loop containing nucleoside triphosphate hydrolases"/>
    <property type="match status" value="1"/>
</dbReference>
<dbReference type="InterPro" id="IPR045063">
    <property type="entry name" value="Dynamin_N"/>
</dbReference>
<feature type="coiled-coil region" evidence="6">
    <location>
        <begin position="282"/>
        <end position="317"/>
    </location>
</feature>
<keyword evidence="4" id="KW-0342">GTP-binding</keyword>
<dbReference type="OrthoDB" id="5477114at2"/>
<organism evidence="8 9">
    <name type="scientific">Selenomonas infelix ATCC 43532</name>
    <dbReference type="NCBI Taxonomy" id="679201"/>
    <lineage>
        <taxon>Bacteria</taxon>
        <taxon>Bacillati</taxon>
        <taxon>Bacillota</taxon>
        <taxon>Negativicutes</taxon>
        <taxon>Selenomonadales</taxon>
        <taxon>Selenomonadaceae</taxon>
        <taxon>Selenomonas</taxon>
    </lineage>
</organism>
<gene>
    <name evidence="8" type="ORF">HMPREF9334_00791</name>
</gene>
<dbReference type="Proteomes" id="UP000004129">
    <property type="component" value="Unassembled WGS sequence"/>
</dbReference>
<dbReference type="PANTHER" id="PTHR10465:SF0">
    <property type="entry name" value="SARCALUMENIN"/>
    <property type="match status" value="1"/>
</dbReference>
<keyword evidence="3" id="KW-0378">Hydrolase</keyword>
<dbReference type="Gene3D" id="3.40.50.300">
    <property type="entry name" value="P-loop containing nucleotide triphosphate hydrolases"/>
    <property type="match status" value="1"/>
</dbReference>
<evidence type="ECO:0000256" key="5">
    <source>
        <dbReference type="ARBA" id="ARBA00023136"/>
    </source>
</evidence>
<keyword evidence="2" id="KW-0547">Nucleotide-binding</keyword>
<evidence type="ECO:0000259" key="7">
    <source>
        <dbReference type="Pfam" id="PF00350"/>
    </source>
</evidence>
<evidence type="ECO:0000256" key="1">
    <source>
        <dbReference type="ARBA" id="ARBA00004370"/>
    </source>
</evidence>
<dbReference type="RefSeq" id="WP_006692241.1">
    <property type="nucleotide sequence ID" value="NZ_JH376798.1"/>
</dbReference>
<sequence length="795" mass="89577">MVDERIFTLLDEGMNELAWEAEREDLRVCMERYKAGMYFVAFIGQYSAGKSYLINNLLGRELLPQGTVETTPLLTYIRYGAEEMARLYYLDGCVEEVSLAEVCQIIQSGSDCGRNLAAVEHMEVFLAAEILQQGLILLDTPGVNTLIEHHEHLLMQSLALASSIIYVTRGTPSAVDMDKLELLVHGGRPLTLVRTHCDQINEAEESYAEVVAYEERILTDLGIREHLEESFYISNLADSPHFGGIARIRDLLAAKGADVRRSLAEDTTLGLRVAANEVMAALEAQEKMLAAGQEERAAAIRKQREQLDREVAALTASLDERRIRLQKEIAACQKRMESDVHTFIGTAADEAAVRIAGAGKEVQTNEQMKSLLQRETQHILRRTYDRINEHVDPVLKDINSVALPVGTVLPVIALPEAEHYAAIVEEQDSTLDNLRRQYAHLQENRAEIEEQLMRVDDGERAEMAQAIALLQQEIAAAGEEYRELGPYIPQMIEADPGNASGAAMGKMIGNVLDWATLLIPSSAMAKIAANPRIVKFIAKVPTAFGKYGNAIAKGLKEGQSIAKAVSNIQNVSRTYATAKRVAKAKNQIDQAIKVINVAKDAMPASFLERLTLEYWGEQIGKQFDHPPRYEEDLVFRAEYEENKRRLEQGIRRMQEELYQRKRKLGAFKNEQEQKAALRDSLVVDEQELARQIAAQEQQWREDARKKSLQEWKRTCADSYRDHLKSYLAQVTDDYMGEVSMRLETYQVQRFLPLEEKVKEKQQEYDRLGALSQGEADEKRGRISRILADLQQTVGA</sequence>
<keyword evidence="9" id="KW-1185">Reference proteome</keyword>
<dbReference type="AlphaFoldDB" id="G5GNY7"/>
<dbReference type="InterPro" id="IPR027094">
    <property type="entry name" value="Mitofusin_fam"/>
</dbReference>
<comment type="subcellular location">
    <subcellularLocation>
        <location evidence="1">Membrane</location>
    </subcellularLocation>
</comment>
<dbReference type="PANTHER" id="PTHR10465">
    <property type="entry name" value="TRANSMEMBRANE GTPASE FZO1"/>
    <property type="match status" value="1"/>
</dbReference>
<proteinExistence type="predicted"/>
<feature type="domain" description="Dynamin N-terminal" evidence="7">
    <location>
        <begin position="40"/>
        <end position="181"/>
    </location>
</feature>
<evidence type="ECO:0000313" key="9">
    <source>
        <dbReference type="Proteomes" id="UP000004129"/>
    </source>
</evidence>
<dbReference type="PATRIC" id="fig|679201.3.peg.799"/>
<dbReference type="GO" id="GO:0016020">
    <property type="term" value="C:membrane"/>
    <property type="evidence" value="ECO:0007669"/>
    <property type="project" value="UniProtKB-SubCell"/>
</dbReference>
<comment type="caution">
    <text evidence="8">The sequence shown here is derived from an EMBL/GenBank/DDBJ whole genome shotgun (WGS) entry which is preliminary data.</text>
</comment>
<dbReference type="InterPro" id="IPR027417">
    <property type="entry name" value="P-loop_NTPase"/>
</dbReference>
<evidence type="ECO:0000256" key="3">
    <source>
        <dbReference type="ARBA" id="ARBA00022801"/>
    </source>
</evidence>
<feature type="coiled-coil region" evidence="6">
    <location>
        <begin position="424"/>
        <end position="480"/>
    </location>
</feature>
<dbReference type="GO" id="GO:0003924">
    <property type="term" value="F:GTPase activity"/>
    <property type="evidence" value="ECO:0007669"/>
    <property type="project" value="InterPro"/>
</dbReference>
<accession>G5GNY7</accession>
<dbReference type="eggNOG" id="COG0699">
    <property type="taxonomic scope" value="Bacteria"/>
</dbReference>
<keyword evidence="5" id="KW-0472">Membrane</keyword>
<evidence type="ECO:0000256" key="2">
    <source>
        <dbReference type="ARBA" id="ARBA00022741"/>
    </source>
</evidence>
<dbReference type="STRING" id="679201.HMPREF9334_00791"/>
<evidence type="ECO:0000256" key="4">
    <source>
        <dbReference type="ARBA" id="ARBA00023134"/>
    </source>
</evidence>
<dbReference type="HOGENOM" id="CLU_377098_0_0_9"/>
<dbReference type="Pfam" id="PF00350">
    <property type="entry name" value="Dynamin_N"/>
    <property type="match status" value="1"/>
</dbReference>